<name>A0AAE3G036_9GAMM</name>
<dbReference type="PROSITE" id="PS01195">
    <property type="entry name" value="PEPT_TRNA_HYDROL_1"/>
    <property type="match status" value="1"/>
</dbReference>
<dbReference type="InterPro" id="IPR018171">
    <property type="entry name" value="Pept_tRNA_hydro_CS"/>
</dbReference>
<dbReference type="SUPFAM" id="SSF53178">
    <property type="entry name" value="Peptidyl-tRNA hydrolase-like"/>
    <property type="match status" value="1"/>
</dbReference>
<feature type="binding site" evidence="7">
    <location>
        <position position="117"/>
    </location>
    <ligand>
        <name>tRNA</name>
        <dbReference type="ChEBI" id="CHEBI:17843"/>
    </ligand>
</feature>
<comment type="caution">
    <text evidence="10">The sequence shown here is derived from an EMBL/GenBank/DDBJ whole genome shotgun (WGS) entry which is preliminary data.</text>
</comment>
<evidence type="ECO:0000256" key="3">
    <source>
        <dbReference type="ARBA" id="ARBA00022801"/>
    </source>
</evidence>
<dbReference type="HAMAP" id="MF_00083">
    <property type="entry name" value="Pept_tRNA_hydro_bact"/>
    <property type="match status" value="1"/>
</dbReference>
<evidence type="ECO:0000256" key="4">
    <source>
        <dbReference type="ARBA" id="ARBA00022884"/>
    </source>
</evidence>
<comment type="subunit">
    <text evidence="7">Monomer.</text>
</comment>
<dbReference type="InterPro" id="IPR036416">
    <property type="entry name" value="Pept_tRNA_hydro_sf"/>
</dbReference>
<comment type="function">
    <text evidence="7">Hydrolyzes ribosome-free peptidyl-tRNAs (with 1 or more amino acids incorporated), which drop off the ribosome during protein synthesis, or as a result of ribosome stalling.</text>
</comment>
<comment type="subcellular location">
    <subcellularLocation>
        <location evidence="7">Cytoplasm</location>
    </subcellularLocation>
</comment>
<evidence type="ECO:0000313" key="10">
    <source>
        <dbReference type="EMBL" id="MCP1672946.1"/>
    </source>
</evidence>
<dbReference type="InterPro" id="IPR001328">
    <property type="entry name" value="Pept_tRNA_hydro"/>
</dbReference>
<dbReference type="AlphaFoldDB" id="A0AAE3G036"/>
<dbReference type="EC" id="3.1.1.29" evidence="1 7"/>
<feature type="binding site" evidence="7">
    <location>
        <position position="18"/>
    </location>
    <ligand>
        <name>tRNA</name>
        <dbReference type="ChEBI" id="CHEBI:17843"/>
    </ligand>
</feature>
<dbReference type="RefSeq" id="WP_253472494.1">
    <property type="nucleotide sequence ID" value="NZ_JALJXV010000001.1"/>
</dbReference>
<dbReference type="PROSITE" id="PS01196">
    <property type="entry name" value="PEPT_TRNA_HYDROL_2"/>
    <property type="match status" value="1"/>
</dbReference>
<proteinExistence type="inferred from homology"/>
<dbReference type="PANTHER" id="PTHR17224">
    <property type="entry name" value="PEPTIDYL-TRNA HYDROLASE"/>
    <property type="match status" value="1"/>
</dbReference>
<dbReference type="GO" id="GO:0006515">
    <property type="term" value="P:protein quality control for misfolded or incompletely synthesized proteins"/>
    <property type="evidence" value="ECO:0007669"/>
    <property type="project" value="UniProtKB-UniRule"/>
</dbReference>
<evidence type="ECO:0000256" key="2">
    <source>
        <dbReference type="ARBA" id="ARBA00022555"/>
    </source>
</evidence>
<evidence type="ECO:0000256" key="6">
    <source>
        <dbReference type="ARBA" id="ARBA00050038"/>
    </source>
</evidence>
<dbReference type="GO" id="GO:0004045">
    <property type="term" value="F:peptidyl-tRNA hydrolase activity"/>
    <property type="evidence" value="ECO:0007669"/>
    <property type="project" value="UniProtKB-UniRule"/>
</dbReference>
<sequence>MSDSIRLIAGLGNPGEKYVGTRHNAGFWFVDELCRRHGGSLRSDARFGGDVGKITVDGFDVLLLKPQIFMNRSGRAVAALARFFKIPPEEILVAHDELDLPPGTLRLKRSGGHGGHNGLRDICQQLGSRDFLRLRIGIDHPGPGNDVVGYVLGRPHADHRTAIDEALAQAVALTPAMLAGDLDKAMQQLHTKA</sequence>
<dbReference type="PANTHER" id="PTHR17224:SF1">
    <property type="entry name" value="PEPTIDYL-TRNA HYDROLASE"/>
    <property type="match status" value="1"/>
</dbReference>
<accession>A0AAE3G036</accession>
<dbReference type="EMBL" id="JALJXV010000001">
    <property type="protein sequence ID" value="MCP1672946.1"/>
    <property type="molecule type" value="Genomic_DNA"/>
</dbReference>
<keyword evidence="3 7" id="KW-0378">Hydrolase</keyword>
<keyword evidence="11" id="KW-1185">Reference proteome</keyword>
<keyword evidence="7" id="KW-0963">Cytoplasm</keyword>
<dbReference type="Proteomes" id="UP001205843">
    <property type="component" value="Unassembled WGS sequence"/>
</dbReference>
<organism evidence="10 11">
    <name type="scientific">Natronocella acetinitrilica</name>
    <dbReference type="NCBI Taxonomy" id="414046"/>
    <lineage>
        <taxon>Bacteria</taxon>
        <taxon>Pseudomonadati</taxon>
        <taxon>Pseudomonadota</taxon>
        <taxon>Gammaproteobacteria</taxon>
        <taxon>Chromatiales</taxon>
        <taxon>Ectothiorhodospiraceae</taxon>
        <taxon>Natronocella</taxon>
    </lineage>
</organism>
<dbReference type="GO" id="GO:0072344">
    <property type="term" value="P:rescue of stalled ribosome"/>
    <property type="evidence" value="ECO:0007669"/>
    <property type="project" value="UniProtKB-UniRule"/>
</dbReference>
<feature type="binding site" evidence="7">
    <location>
        <position position="71"/>
    </location>
    <ligand>
        <name>tRNA</name>
        <dbReference type="ChEBI" id="CHEBI:17843"/>
    </ligand>
</feature>
<evidence type="ECO:0000256" key="7">
    <source>
        <dbReference type="HAMAP-Rule" id="MF_00083"/>
    </source>
</evidence>
<keyword evidence="4 7" id="KW-0694">RNA-binding</keyword>
<comment type="catalytic activity">
    <reaction evidence="7 8">
        <text>an N-acyl-L-alpha-aminoacyl-tRNA + H2O = an N-acyl-L-amino acid + a tRNA + H(+)</text>
        <dbReference type="Rhea" id="RHEA:54448"/>
        <dbReference type="Rhea" id="RHEA-COMP:10123"/>
        <dbReference type="Rhea" id="RHEA-COMP:13883"/>
        <dbReference type="ChEBI" id="CHEBI:15377"/>
        <dbReference type="ChEBI" id="CHEBI:15378"/>
        <dbReference type="ChEBI" id="CHEBI:59874"/>
        <dbReference type="ChEBI" id="CHEBI:78442"/>
        <dbReference type="ChEBI" id="CHEBI:138191"/>
        <dbReference type="EC" id="3.1.1.29"/>
    </reaction>
</comment>
<keyword evidence="2 7" id="KW-0820">tRNA-binding</keyword>
<dbReference type="Gene3D" id="3.40.50.1470">
    <property type="entry name" value="Peptidyl-tRNA hydrolase"/>
    <property type="match status" value="1"/>
</dbReference>
<comment type="similarity">
    <text evidence="5 7 9">Belongs to the PTH family.</text>
</comment>
<reference evidence="10" key="1">
    <citation type="submission" date="2022-03" db="EMBL/GenBank/DDBJ databases">
        <title>Genomic Encyclopedia of Type Strains, Phase III (KMG-III): the genomes of soil and plant-associated and newly described type strains.</title>
        <authorList>
            <person name="Whitman W."/>
        </authorList>
    </citation>
    <scope>NUCLEOTIDE SEQUENCE</scope>
    <source>
        <strain evidence="10">ANL 6-2</strain>
    </source>
</reference>
<feature type="binding site" evidence="7">
    <location>
        <position position="69"/>
    </location>
    <ligand>
        <name>tRNA</name>
        <dbReference type="ChEBI" id="CHEBI:17843"/>
    </ligand>
</feature>
<dbReference type="Pfam" id="PF01195">
    <property type="entry name" value="Pept_tRNA_hydro"/>
    <property type="match status" value="1"/>
</dbReference>
<dbReference type="GO" id="GO:0000049">
    <property type="term" value="F:tRNA binding"/>
    <property type="evidence" value="ECO:0007669"/>
    <property type="project" value="UniProtKB-UniRule"/>
</dbReference>
<feature type="site" description="Discriminates between blocked and unblocked aminoacyl-tRNA" evidence="7">
    <location>
        <position position="13"/>
    </location>
</feature>
<dbReference type="CDD" id="cd00462">
    <property type="entry name" value="PTH"/>
    <property type="match status" value="1"/>
</dbReference>
<evidence type="ECO:0000256" key="9">
    <source>
        <dbReference type="RuleBase" id="RU004320"/>
    </source>
</evidence>
<evidence type="ECO:0000256" key="5">
    <source>
        <dbReference type="ARBA" id="ARBA00038063"/>
    </source>
</evidence>
<dbReference type="NCBIfam" id="TIGR00447">
    <property type="entry name" value="pth"/>
    <property type="match status" value="1"/>
</dbReference>
<evidence type="ECO:0000313" key="11">
    <source>
        <dbReference type="Proteomes" id="UP001205843"/>
    </source>
</evidence>
<feature type="active site" description="Proton acceptor" evidence="7">
    <location>
        <position position="23"/>
    </location>
</feature>
<dbReference type="GO" id="GO:0005737">
    <property type="term" value="C:cytoplasm"/>
    <property type="evidence" value="ECO:0007669"/>
    <property type="project" value="UniProtKB-SubCell"/>
</dbReference>
<gene>
    <name evidence="7" type="primary">pth</name>
    <name evidence="10" type="ORF">J2T57_000038</name>
</gene>
<evidence type="ECO:0000256" key="1">
    <source>
        <dbReference type="ARBA" id="ARBA00013260"/>
    </source>
</evidence>
<feature type="site" description="Stabilizes the basic form of H active site to accept a proton" evidence="7">
    <location>
        <position position="96"/>
    </location>
</feature>
<protein>
    <recommendedName>
        <fullName evidence="6 7">Peptidyl-tRNA hydrolase</fullName>
        <shortName evidence="7">Pth</shortName>
        <ecNumber evidence="1 7">3.1.1.29</ecNumber>
    </recommendedName>
</protein>
<evidence type="ECO:0000256" key="8">
    <source>
        <dbReference type="RuleBase" id="RU000673"/>
    </source>
</evidence>
<dbReference type="FunFam" id="3.40.50.1470:FF:000001">
    <property type="entry name" value="Peptidyl-tRNA hydrolase"/>
    <property type="match status" value="1"/>
</dbReference>
<comment type="function">
    <text evidence="7">Catalyzes the release of premature peptidyl moieties from peptidyl-tRNA molecules trapped in stalled 50S ribosomal subunits, and thus maintains levels of free tRNAs and 50S ribosomes.</text>
</comment>